<dbReference type="Pfam" id="PF05489">
    <property type="entry name" value="Phage_tail_X"/>
    <property type="match status" value="1"/>
</dbReference>
<evidence type="ECO:0000313" key="2">
    <source>
        <dbReference type="Proteomes" id="UP000028123"/>
    </source>
</evidence>
<evidence type="ECO:0008006" key="3">
    <source>
        <dbReference type="Google" id="ProtNLM"/>
    </source>
</evidence>
<dbReference type="InterPro" id="IPR008861">
    <property type="entry name" value="GpX-like"/>
</dbReference>
<organism evidence="1 2">
    <name type="scientific">Paenibacillus tyrfis</name>
    <dbReference type="NCBI Taxonomy" id="1501230"/>
    <lineage>
        <taxon>Bacteria</taxon>
        <taxon>Bacillati</taxon>
        <taxon>Bacillota</taxon>
        <taxon>Bacilli</taxon>
        <taxon>Bacillales</taxon>
        <taxon>Paenibacillaceae</taxon>
        <taxon>Paenibacillus</taxon>
    </lineage>
</organism>
<name>A0A081NV32_9BACL</name>
<keyword evidence="2" id="KW-1185">Reference proteome</keyword>
<dbReference type="RefSeq" id="WP_036691556.1">
    <property type="nucleotide sequence ID" value="NZ_JNVM01000040.1"/>
</dbReference>
<sequence length="70" mass="7809">MSEYVTIQGDTWDVISFKLFGSDSQMSTLMELNPKHIRTVFFSAGIRLTVPTIPPKPAADLPPWKRSSGL</sequence>
<gene>
    <name evidence="1" type="ORF">ET33_26390</name>
</gene>
<protein>
    <recommendedName>
        <fullName evidence="3">Phage tail protein</fullName>
    </recommendedName>
</protein>
<dbReference type="eggNOG" id="COG5004">
    <property type="taxonomic scope" value="Bacteria"/>
</dbReference>
<accession>A0A081NV32</accession>
<comment type="caution">
    <text evidence="1">The sequence shown here is derived from an EMBL/GenBank/DDBJ whole genome shotgun (WGS) entry which is preliminary data.</text>
</comment>
<dbReference type="OrthoDB" id="2941457at2"/>
<proteinExistence type="predicted"/>
<dbReference type="EMBL" id="JNVM01000040">
    <property type="protein sequence ID" value="KEQ22305.1"/>
    <property type="molecule type" value="Genomic_DNA"/>
</dbReference>
<evidence type="ECO:0000313" key="1">
    <source>
        <dbReference type="EMBL" id="KEQ22305.1"/>
    </source>
</evidence>
<dbReference type="Proteomes" id="UP000028123">
    <property type="component" value="Unassembled WGS sequence"/>
</dbReference>
<reference evidence="1 2" key="1">
    <citation type="submission" date="2014-06" db="EMBL/GenBank/DDBJ databases">
        <title>Draft genome sequence of Paenibacillus sp. MSt1.</title>
        <authorList>
            <person name="Aw Y.K."/>
            <person name="Ong K.S."/>
            <person name="Gan H.M."/>
            <person name="Lee S.M."/>
        </authorList>
    </citation>
    <scope>NUCLEOTIDE SEQUENCE [LARGE SCALE GENOMIC DNA]</scope>
    <source>
        <strain evidence="1 2">MSt1</strain>
    </source>
</reference>
<dbReference type="AlphaFoldDB" id="A0A081NV32"/>